<evidence type="ECO:0000313" key="2">
    <source>
        <dbReference type="EMBL" id="GIX74689.1"/>
    </source>
</evidence>
<feature type="compositionally biased region" description="Basic and acidic residues" evidence="1">
    <location>
        <begin position="82"/>
        <end position="101"/>
    </location>
</feature>
<feature type="region of interest" description="Disordered" evidence="1">
    <location>
        <begin position="70"/>
        <end position="101"/>
    </location>
</feature>
<keyword evidence="3" id="KW-1185">Reference proteome</keyword>
<evidence type="ECO:0000256" key="1">
    <source>
        <dbReference type="SAM" id="MobiDB-lite"/>
    </source>
</evidence>
<evidence type="ECO:0000313" key="3">
    <source>
        <dbReference type="Proteomes" id="UP001054945"/>
    </source>
</evidence>
<dbReference type="AlphaFoldDB" id="A0AAV4MS16"/>
<name>A0AAV4MS16_CAEEX</name>
<protein>
    <submittedName>
        <fullName evidence="2">Uncharacterized protein</fullName>
    </submittedName>
</protein>
<dbReference type="Proteomes" id="UP001054945">
    <property type="component" value="Unassembled WGS sequence"/>
</dbReference>
<proteinExistence type="predicted"/>
<accession>A0AAV4MS16</accession>
<comment type="caution">
    <text evidence="2">The sequence shown here is derived from an EMBL/GenBank/DDBJ whole genome shotgun (WGS) entry which is preliminary data.</text>
</comment>
<reference evidence="2 3" key="1">
    <citation type="submission" date="2021-06" db="EMBL/GenBank/DDBJ databases">
        <title>Caerostris extrusa draft genome.</title>
        <authorList>
            <person name="Kono N."/>
            <person name="Arakawa K."/>
        </authorList>
    </citation>
    <scope>NUCLEOTIDE SEQUENCE [LARGE SCALE GENOMIC DNA]</scope>
</reference>
<gene>
    <name evidence="2" type="ORF">CEXT_204671</name>
</gene>
<dbReference type="EMBL" id="BPLR01020089">
    <property type="protein sequence ID" value="GIX74689.1"/>
    <property type="molecule type" value="Genomic_DNA"/>
</dbReference>
<sequence>MHHPISIAQIGHQENLLRSLKVQPRDTENFLYSGNHPASTSSSLRVRRICMARLGPFVSLGMEGWRAIHHPPASRGGMVPNIKEERTESNTIEERGMEEVG</sequence>
<organism evidence="2 3">
    <name type="scientific">Caerostris extrusa</name>
    <name type="common">Bark spider</name>
    <name type="synonym">Caerostris bankana</name>
    <dbReference type="NCBI Taxonomy" id="172846"/>
    <lineage>
        <taxon>Eukaryota</taxon>
        <taxon>Metazoa</taxon>
        <taxon>Ecdysozoa</taxon>
        <taxon>Arthropoda</taxon>
        <taxon>Chelicerata</taxon>
        <taxon>Arachnida</taxon>
        <taxon>Araneae</taxon>
        <taxon>Araneomorphae</taxon>
        <taxon>Entelegynae</taxon>
        <taxon>Araneoidea</taxon>
        <taxon>Araneidae</taxon>
        <taxon>Caerostris</taxon>
    </lineage>
</organism>